<dbReference type="STRING" id="1183438.GKIL_3334"/>
<sequence>MPLLQQPVRRGAGLIGGILGYPSERLYEEVAYIAFHFHWPPDAILGLEHRERQRWVEEIGKINQQIEARKWSSTLIAKNKDPNHIFLDMGPMNPEDLKKNRKSS</sequence>
<dbReference type="RefSeq" id="WP_023174870.1">
    <property type="nucleotide sequence ID" value="NC_022600.1"/>
</dbReference>
<dbReference type="Pfam" id="PF20546">
    <property type="entry name" value="DUF6760"/>
    <property type="match status" value="1"/>
</dbReference>
<dbReference type="EMBL" id="CP003587">
    <property type="protein sequence ID" value="AGY59580.1"/>
    <property type="molecule type" value="Genomic_DNA"/>
</dbReference>
<proteinExistence type="predicted"/>
<protein>
    <recommendedName>
        <fullName evidence="1">DUF6760 domain-containing protein</fullName>
    </recommendedName>
</protein>
<name>U5QPG6_GLOK1</name>
<organism evidence="2 3">
    <name type="scientific">Gloeobacter kilaueensis (strain ATCC BAA-2537 / CCAP 1431/1 / ULC 316 / JS1)</name>
    <dbReference type="NCBI Taxonomy" id="1183438"/>
    <lineage>
        <taxon>Bacteria</taxon>
        <taxon>Bacillati</taxon>
        <taxon>Cyanobacteriota</taxon>
        <taxon>Cyanophyceae</taxon>
        <taxon>Gloeobacterales</taxon>
        <taxon>Gloeobacteraceae</taxon>
        <taxon>Gloeobacter</taxon>
    </lineage>
</organism>
<dbReference type="AlphaFoldDB" id="U5QPG6"/>
<keyword evidence="3" id="KW-1185">Reference proteome</keyword>
<feature type="domain" description="DUF6760" evidence="1">
    <location>
        <begin position="22"/>
        <end position="69"/>
    </location>
</feature>
<dbReference type="KEGG" id="glj:GKIL_3334"/>
<dbReference type="OrthoDB" id="8481518at2"/>
<reference evidence="2 3" key="1">
    <citation type="journal article" date="2013" name="PLoS ONE">
        <title>Cultivation and Complete Genome Sequencing of Gloeobacter kilaueensis sp. nov., from a Lava Cave in Kilauea Caldera, Hawai'i.</title>
        <authorList>
            <person name="Saw J.H."/>
            <person name="Schatz M."/>
            <person name="Brown M.V."/>
            <person name="Kunkel D.D."/>
            <person name="Foster J.S."/>
            <person name="Shick H."/>
            <person name="Christensen S."/>
            <person name="Hou S."/>
            <person name="Wan X."/>
            <person name="Donachie S.P."/>
        </authorList>
    </citation>
    <scope>NUCLEOTIDE SEQUENCE [LARGE SCALE GENOMIC DNA]</scope>
    <source>
        <strain evidence="3">JS</strain>
    </source>
</reference>
<accession>U5QPG6</accession>
<dbReference type="eggNOG" id="ENOG5033A8Q">
    <property type="taxonomic scope" value="Bacteria"/>
</dbReference>
<gene>
    <name evidence="2" type="ORF">GKIL_3334</name>
</gene>
<dbReference type="InterPro" id="IPR046648">
    <property type="entry name" value="DUF6760"/>
</dbReference>
<dbReference type="HOGENOM" id="CLU_2246129_0_0_3"/>
<evidence type="ECO:0000313" key="2">
    <source>
        <dbReference type="EMBL" id="AGY59580.1"/>
    </source>
</evidence>
<evidence type="ECO:0000313" key="3">
    <source>
        <dbReference type="Proteomes" id="UP000017396"/>
    </source>
</evidence>
<evidence type="ECO:0000259" key="1">
    <source>
        <dbReference type="Pfam" id="PF20546"/>
    </source>
</evidence>
<dbReference type="Proteomes" id="UP000017396">
    <property type="component" value="Chromosome"/>
</dbReference>